<reference evidence="2" key="1">
    <citation type="submission" date="2016-10" db="EMBL/GenBank/DDBJ databases">
        <authorList>
            <person name="Varghese N."/>
            <person name="Submissions S."/>
        </authorList>
    </citation>
    <scope>NUCLEOTIDE SEQUENCE [LARGE SCALE GENOMIC DNA]</scope>
    <source>
        <strain evidence="2">DSM 10146</strain>
    </source>
</reference>
<name>A0A1G7L7G1_9RHOB</name>
<dbReference type="Pfam" id="PF04390">
    <property type="entry name" value="LptE"/>
    <property type="match status" value="1"/>
</dbReference>
<dbReference type="Gene3D" id="3.30.160.150">
    <property type="entry name" value="Lipoprotein like domain"/>
    <property type="match status" value="1"/>
</dbReference>
<sequence>MWLPDRRTLLLSLAALTGCGFTPVYGPQGGGTKLLNAVALDEPTDRDSYDFNQRFEERLGRGIGPYQLKVSTAVTSKGLGSLADGQTTRYRLTGWATYTLSPVGVDEVLVSGRTSSFTAYSATGSTVATQTSERDAYRRLMVILADQVVDRLLLEADTLSE</sequence>
<gene>
    <name evidence="1" type="ORF">SAMN04488105_12216</name>
</gene>
<dbReference type="AlphaFoldDB" id="A0A1G7L7G1"/>
<dbReference type="GO" id="GO:0019867">
    <property type="term" value="C:outer membrane"/>
    <property type="evidence" value="ECO:0007669"/>
    <property type="project" value="InterPro"/>
</dbReference>
<accession>A0A1G7L7G1</accession>
<dbReference type="OrthoDB" id="7629596at2"/>
<dbReference type="EMBL" id="FNAV01000022">
    <property type="protein sequence ID" value="SDF45264.1"/>
    <property type="molecule type" value="Genomic_DNA"/>
</dbReference>
<keyword evidence="1" id="KW-0449">Lipoprotein</keyword>
<evidence type="ECO:0000313" key="2">
    <source>
        <dbReference type="Proteomes" id="UP000198994"/>
    </source>
</evidence>
<evidence type="ECO:0000313" key="1">
    <source>
        <dbReference type="EMBL" id="SDF45264.1"/>
    </source>
</evidence>
<organism evidence="1 2">
    <name type="scientific">Salipiger thiooxidans</name>
    <dbReference type="NCBI Taxonomy" id="282683"/>
    <lineage>
        <taxon>Bacteria</taxon>
        <taxon>Pseudomonadati</taxon>
        <taxon>Pseudomonadota</taxon>
        <taxon>Alphaproteobacteria</taxon>
        <taxon>Rhodobacterales</taxon>
        <taxon>Roseobacteraceae</taxon>
        <taxon>Salipiger</taxon>
    </lineage>
</organism>
<keyword evidence="2" id="KW-1185">Reference proteome</keyword>
<dbReference type="Proteomes" id="UP000198994">
    <property type="component" value="Unassembled WGS sequence"/>
</dbReference>
<dbReference type="GO" id="GO:0043165">
    <property type="term" value="P:Gram-negative-bacterium-type cell outer membrane assembly"/>
    <property type="evidence" value="ECO:0007669"/>
    <property type="project" value="InterPro"/>
</dbReference>
<dbReference type="InterPro" id="IPR007485">
    <property type="entry name" value="LPS_assembly_LptE"/>
</dbReference>
<protein>
    <submittedName>
        <fullName evidence="1">LPS-assembly lipoprotein</fullName>
    </submittedName>
</protein>
<proteinExistence type="predicted"/>
<dbReference type="PROSITE" id="PS51257">
    <property type="entry name" value="PROKAR_LIPOPROTEIN"/>
    <property type="match status" value="1"/>
</dbReference>
<dbReference type="STRING" id="282683.SAMN04488105_12216"/>